<protein>
    <submittedName>
        <fullName evidence="2">Uncharacterized protein</fullName>
    </submittedName>
</protein>
<feature type="transmembrane region" description="Helical" evidence="1">
    <location>
        <begin position="17"/>
        <end position="38"/>
    </location>
</feature>
<dbReference type="EMBL" id="VLKE01000001">
    <property type="protein sequence ID" value="TWH66473.1"/>
    <property type="molecule type" value="Genomic_DNA"/>
</dbReference>
<evidence type="ECO:0000313" key="3">
    <source>
        <dbReference type="Proteomes" id="UP000319825"/>
    </source>
</evidence>
<dbReference type="AlphaFoldDB" id="A0A562I722"/>
<reference evidence="2 3" key="1">
    <citation type="submission" date="2019-07" db="EMBL/GenBank/DDBJ databases">
        <title>R&amp;d 2014.</title>
        <authorList>
            <person name="Klenk H.-P."/>
        </authorList>
    </citation>
    <scope>NUCLEOTIDE SEQUENCE [LARGE SCALE GENOMIC DNA]</scope>
    <source>
        <strain evidence="2 3">DSM 43868</strain>
    </source>
</reference>
<gene>
    <name evidence="2" type="ORF">JD77_01427</name>
</gene>
<accession>A0A562I722</accession>
<keyword evidence="1" id="KW-0812">Transmembrane</keyword>
<evidence type="ECO:0000313" key="2">
    <source>
        <dbReference type="EMBL" id="TWH66473.1"/>
    </source>
</evidence>
<keyword evidence="1" id="KW-1133">Transmembrane helix</keyword>
<evidence type="ECO:0000256" key="1">
    <source>
        <dbReference type="SAM" id="Phobius"/>
    </source>
</evidence>
<name>A0A562I722_MICOL</name>
<keyword evidence="1" id="KW-0472">Membrane</keyword>
<dbReference type="Proteomes" id="UP000319825">
    <property type="component" value="Unassembled WGS sequence"/>
</dbReference>
<sequence length="118" mass="12687">MEVGNHIEHDKARRRRIAWWITPPAVVVALGVVAFLGVRHSYQDPGPFRVGTCFLAGDDTGIAEAGGLREVSGRAKVVGCGTAHSAEITRTARHPSDCRAEGAWLNSRGQIYCVTFSG</sequence>
<comment type="caution">
    <text evidence="2">The sequence shown here is derived from an EMBL/GenBank/DDBJ whole genome shotgun (WGS) entry which is preliminary data.</text>
</comment>
<organism evidence="2 3">
    <name type="scientific">Micromonospora olivasterospora</name>
    <dbReference type="NCBI Taxonomy" id="1880"/>
    <lineage>
        <taxon>Bacteria</taxon>
        <taxon>Bacillati</taxon>
        <taxon>Actinomycetota</taxon>
        <taxon>Actinomycetes</taxon>
        <taxon>Micromonosporales</taxon>
        <taxon>Micromonosporaceae</taxon>
        <taxon>Micromonospora</taxon>
    </lineage>
</organism>
<keyword evidence="3" id="KW-1185">Reference proteome</keyword>
<proteinExistence type="predicted"/>